<protein>
    <recommendedName>
        <fullName evidence="5">Zinc finger DksA/TraR C4-type domain-containing protein</fullName>
    </recommendedName>
</protein>
<dbReference type="Proteomes" id="UP000182278">
    <property type="component" value="Unassembled WGS sequence"/>
</dbReference>
<dbReference type="EMBL" id="MNUO01000088">
    <property type="protein sequence ID" value="OIN96616.1"/>
    <property type="molecule type" value="Genomic_DNA"/>
</dbReference>
<dbReference type="GO" id="GO:0008270">
    <property type="term" value="F:zinc ion binding"/>
    <property type="evidence" value="ECO:0007669"/>
    <property type="project" value="UniProtKB-KW"/>
</dbReference>
<evidence type="ECO:0000256" key="3">
    <source>
        <dbReference type="ARBA" id="ARBA00022833"/>
    </source>
</evidence>
<dbReference type="PANTHER" id="PTHR33823:SF4">
    <property type="entry name" value="GENERAL STRESS PROTEIN 16O"/>
    <property type="match status" value="1"/>
</dbReference>
<proteinExistence type="predicted"/>
<dbReference type="Pfam" id="PF01258">
    <property type="entry name" value="zf-dskA_traR"/>
    <property type="match status" value="1"/>
</dbReference>
<comment type="caution">
    <text evidence="6">The sequence shown here is derived from an EMBL/GenBank/DDBJ whole genome shotgun (WGS) entry which is preliminary data.</text>
</comment>
<dbReference type="PROSITE" id="PS01102">
    <property type="entry name" value="ZF_DKSA_1"/>
    <property type="match status" value="1"/>
</dbReference>
<dbReference type="InterPro" id="IPR000962">
    <property type="entry name" value="Znf_DskA_TraR"/>
</dbReference>
<reference evidence="6 7" key="1">
    <citation type="journal article" date="2016" name="Environ. Microbiol.">
        <title>Genomic resolution of a cold subsurface aquifer community provides metabolic insights for novel microbes adapted to high CO concentrations.</title>
        <authorList>
            <person name="Probst A.J."/>
            <person name="Castelle C.J."/>
            <person name="Singh A."/>
            <person name="Brown C.T."/>
            <person name="Anantharaman K."/>
            <person name="Sharon I."/>
            <person name="Hug L.A."/>
            <person name="Burstein D."/>
            <person name="Emerson J.B."/>
            <person name="Thomas B.C."/>
            <person name="Banfield J.F."/>
        </authorList>
    </citation>
    <scope>NUCLEOTIDE SEQUENCE [LARGE SCALE GENOMIC DNA]</scope>
    <source>
        <strain evidence="6">CG1_02_38_46</strain>
    </source>
</reference>
<accession>A0A1J4SBD9</accession>
<keyword evidence="2" id="KW-0863">Zinc-finger</keyword>
<dbReference type="PANTHER" id="PTHR33823">
    <property type="entry name" value="RNA POLYMERASE-BINDING TRANSCRIPTION FACTOR DKSA-RELATED"/>
    <property type="match status" value="1"/>
</dbReference>
<dbReference type="InterPro" id="IPR037187">
    <property type="entry name" value="DnaK_N"/>
</dbReference>
<evidence type="ECO:0000256" key="1">
    <source>
        <dbReference type="ARBA" id="ARBA00022723"/>
    </source>
</evidence>
<gene>
    <name evidence="6" type="ORF">AUJ66_05710</name>
</gene>
<dbReference type="AlphaFoldDB" id="A0A1J4SBD9"/>
<evidence type="ECO:0000313" key="7">
    <source>
        <dbReference type="Proteomes" id="UP000182278"/>
    </source>
</evidence>
<evidence type="ECO:0000256" key="2">
    <source>
        <dbReference type="ARBA" id="ARBA00022771"/>
    </source>
</evidence>
<sequence>MLKKELEYYKKKLLDEKKKMLSDVHQLGKMSLNETTREGSGNLSSYVTHPADVATDNYEQEKNLDFMDNIELLLEEVENALKKIDDKTYGKCELCKKPIVPKRLKVEPYARLCMDCKKVEEGSRRK</sequence>
<feature type="domain" description="Zinc finger DksA/TraR C4-type" evidence="5">
    <location>
        <begin position="88"/>
        <end position="121"/>
    </location>
</feature>
<evidence type="ECO:0000256" key="4">
    <source>
        <dbReference type="PROSITE-ProRule" id="PRU00510"/>
    </source>
</evidence>
<evidence type="ECO:0000313" key="6">
    <source>
        <dbReference type="EMBL" id="OIN96616.1"/>
    </source>
</evidence>
<dbReference type="PROSITE" id="PS51128">
    <property type="entry name" value="ZF_DKSA_2"/>
    <property type="match status" value="1"/>
</dbReference>
<dbReference type="Gene3D" id="1.20.120.910">
    <property type="entry name" value="DksA, coiled-coil domain"/>
    <property type="match status" value="1"/>
</dbReference>
<dbReference type="SUPFAM" id="SSF57716">
    <property type="entry name" value="Glucocorticoid receptor-like (DNA-binding domain)"/>
    <property type="match status" value="1"/>
</dbReference>
<dbReference type="SUPFAM" id="SSF109635">
    <property type="entry name" value="DnaK suppressor protein DksA, alpha-hairpin domain"/>
    <property type="match status" value="1"/>
</dbReference>
<dbReference type="InterPro" id="IPR020458">
    <property type="entry name" value="Znf_DskA_TraR_CS"/>
</dbReference>
<dbReference type="STRING" id="1817893.AUJ66_05710"/>
<evidence type="ECO:0000259" key="5">
    <source>
        <dbReference type="Pfam" id="PF01258"/>
    </source>
</evidence>
<organism evidence="6 7">
    <name type="scientific">Candidatus Desantisbacteria bacterium CG1_02_38_46</name>
    <dbReference type="NCBI Taxonomy" id="1817893"/>
    <lineage>
        <taxon>Bacteria</taxon>
        <taxon>Candidatus Desantisiibacteriota</taxon>
    </lineage>
</organism>
<name>A0A1J4SBD9_9BACT</name>
<feature type="zinc finger region" description="dksA C4-type" evidence="4">
    <location>
        <begin position="92"/>
        <end position="116"/>
    </location>
</feature>
<keyword evidence="3" id="KW-0862">Zinc</keyword>
<keyword evidence="1" id="KW-0479">Metal-binding</keyword>